<gene>
    <name evidence="1" type="ORF">AVDCRST_MAG19-4948</name>
</gene>
<dbReference type="Gene3D" id="1.20.1440.60">
    <property type="entry name" value="23S rRNA-intervening sequence"/>
    <property type="match status" value="1"/>
</dbReference>
<organism evidence="1">
    <name type="scientific">uncultured Thermomicrobiales bacterium</name>
    <dbReference type="NCBI Taxonomy" id="1645740"/>
    <lineage>
        <taxon>Bacteria</taxon>
        <taxon>Pseudomonadati</taxon>
        <taxon>Thermomicrobiota</taxon>
        <taxon>Thermomicrobia</taxon>
        <taxon>Thermomicrobiales</taxon>
        <taxon>environmental samples</taxon>
    </lineage>
</organism>
<protein>
    <submittedName>
        <fullName evidence="1">Uncharacterized protein</fullName>
    </submittedName>
</protein>
<dbReference type="InterPro" id="IPR012657">
    <property type="entry name" value="23S_rRNA-intervening_sequence"/>
</dbReference>
<dbReference type="NCBIfam" id="TIGR02436">
    <property type="entry name" value="four helix bundle protein"/>
    <property type="match status" value="1"/>
</dbReference>
<dbReference type="SUPFAM" id="SSF158446">
    <property type="entry name" value="IVS-encoded protein-like"/>
    <property type="match status" value="1"/>
</dbReference>
<accession>A0A6J4VR76</accession>
<evidence type="ECO:0000313" key="1">
    <source>
        <dbReference type="EMBL" id="CAA9586779.1"/>
    </source>
</evidence>
<dbReference type="Pfam" id="PF05635">
    <property type="entry name" value="23S_rRNA_IVP"/>
    <property type="match status" value="1"/>
</dbReference>
<proteinExistence type="predicted"/>
<dbReference type="AlphaFoldDB" id="A0A6J4VR76"/>
<dbReference type="EMBL" id="CADCWL010000261">
    <property type="protein sequence ID" value="CAA9586779.1"/>
    <property type="molecule type" value="Genomic_DNA"/>
</dbReference>
<sequence length="127" mass="14695">MVTEAWPRGNLFMLTSQVRRAAVSIPSNMEASQGRNRRPQLRRFLDIDHGSPSERDTRLTLAHRFRIPHEPILHRHLTQAPEVGRLYHGLLRALRATTEASGHHRRPQPTARRHLRTGDWLLIVDVP</sequence>
<reference evidence="1" key="1">
    <citation type="submission" date="2020-02" db="EMBL/GenBank/DDBJ databases">
        <authorList>
            <person name="Meier V. D."/>
        </authorList>
    </citation>
    <scope>NUCLEOTIDE SEQUENCE</scope>
    <source>
        <strain evidence="1">AVDCRST_MAG19</strain>
    </source>
</reference>
<dbReference type="InterPro" id="IPR036583">
    <property type="entry name" value="23S_rRNA_IVS_sf"/>
</dbReference>
<name>A0A6J4VR76_9BACT</name>